<dbReference type="OrthoDB" id="10054153at2759"/>
<proteinExistence type="predicted"/>
<dbReference type="EMBL" id="VUJU01004788">
    <property type="protein sequence ID" value="KAF0753263.1"/>
    <property type="molecule type" value="Genomic_DNA"/>
</dbReference>
<evidence type="ECO:0000313" key="1">
    <source>
        <dbReference type="EMBL" id="KAF0753263.1"/>
    </source>
</evidence>
<gene>
    <name evidence="1" type="ORF">FWK35_00035062</name>
</gene>
<dbReference type="PANTHER" id="PTHR45749:SF35">
    <property type="entry name" value="AC-LIKE TRANSPOSASE-RELATED"/>
    <property type="match status" value="1"/>
</dbReference>
<accession>A0A6G0YCZ2</accession>
<keyword evidence="2" id="KW-1185">Reference proteome</keyword>
<sequence>MTVTVASGEKSFSKLKLIKTYLRSTIAQATLTSLATLSIENAIAQNVDFSELIKVFADKKARKVNFH</sequence>
<dbReference type="AlphaFoldDB" id="A0A6G0YCZ2"/>
<dbReference type="Proteomes" id="UP000478052">
    <property type="component" value="Unassembled WGS sequence"/>
</dbReference>
<evidence type="ECO:0000313" key="2">
    <source>
        <dbReference type="Proteomes" id="UP000478052"/>
    </source>
</evidence>
<reference evidence="1 2" key="1">
    <citation type="submission" date="2019-08" db="EMBL/GenBank/DDBJ databases">
        <title>Whole genome of Aphis craccivora.</title>
        <authorList>
            <person name="Voronova N.V."/>
            <person name="Shulinski R.S."/>
            <person name="Bandarenka Y.V."/>
            <person name="Zhorov D.G."/>
            <person name="Warner D."/>
        </authorList>
    </citation>
    <scope>NUCLEOTIDE SEQUENCE [LARGE SCALE GENOMIC DNA]</scope>
    <source>
        <strain evidence="1">180601</strain>
        <tissue evidence="1">Whole Body</tissue>
    </source>
</reference>
<name>A0A6G0YCZ2_APHCR</name>
<protein>
    <submittedName>
        <fullName evidence="1">Zinc finger MYM-type protein 1</fullName>
    </submittedName>
</protein>
<dbReference type="PANTHER" id="PTHR45749">
    <property type="match status" value="1"/>
</dbReference>
<organism evidence="1 2">
    <name type="scientific">Aphis craccivora</name>
    <name type="common">Cowpea aphid</name>
    <dbReference type="NCBI Taxonomy" id="307492"/>
    <lineage>
        <taxon>Eukaryota</taxon>
        <taxon>Metazoa</taxon>
        <taxon>Ecdysozoa</taxon>
        <taxon>Arthropoda</taxon>
        <taxon>Hexapoda</taxon>
        <taxon>Insecta</taxon>
        <taxon>Pterygota</taxon>
        <taxon>Neoptera</taxon>
        <taxon>Paraneoptera</taxon>
        <taxon>Hemiptera</taxon>
        <taxon>Sternorrhyncha</taxon>
        <taxon>Aphidomorpha</taxon>
        <taxon>Aphidoidea</taxon>
        <taxon>Aphididae</taxon>
        <taxon>Aphidini</taxon>
        <taxon>Aphis</taxon>
        <taxon>Aphis</taxon>
    </lineage>
</organism>
<comment type="caution">
    <text evidence="1">The sequence shown here is derived from an EMBL/GenBank/DDBJ whole genome shotgun (WGS) entry which is preliminary data.</text>
</comment>